<dbReference type="NCBIfam" id="TIGR02432">
    <property type="entry name" value="lysidine_TilS_N"/>
    <property type="match status" value="1"/>
</dbReference>
<dbReference type="RefSeq" id="YP_001427209.1">
    <property type="nucleotide sequence ID" value="NC_008724.1"/>
</dbReference>
<dbReference type="SUPFAM" id="SSF52402">
    <property type="entry name" value="Adenine nucleotide alpha hydrolases-like"/>
    <property type="match status" value="1"/>
</dbReference>
<dbReference type="HAMAP" id="MF_01161">
    <property type="entry name" value="tRNA_Ile_lys_synt"/>
    <property type="match status" value="1"/>
</dbReference>
<dbReference type="InterPro" id="IPR012094">
    <property type="entry name" value="tRNA_Ile_lys_synt"/>
</dbReference>
<accession>A7K9Y8</accession>
<organism evidence="8 9">
    <name type="scientific">Chlorovirus heliozoae</name>
    <dbReference type="NCBI Taxonomy" id="322019"/>
    <lineage>
        <taxon>Viruses</taxon>
        <taxon>Varidnaviria</taxon>
        <taxon>Bamfordvirae</taxon>
        <taxon>Nucleocytoviricota</taxon>
        <taxon>Megaviricetes</taxon>
        <taxon>Algavirales</taxon>
        <taxon>Phycodnaviridae</taxon>
        <taxon>Chlorovirus</taxon>
    </lineage>
</organism>
<keyword evidence="4" id="KW-0547">Nucleotide-binding</keyword>
<dbReference type="InterPro" id="IPR011990">
    <property type="entry name" value="TPR-like_helical_dom_sf"/>
</dbReference>
<evidence type="ECO:0000256" key="3">
    <source>
        <dbReference type="ARBA" id="ARBA00022694"/>
    </source>
</evidence>
<proteinExistence type="inferred from homology"/>
<evidence type="ECO:0000313" key="9">
    <source>
        <dbReference type="Proteomes" id="UP000202420"/>
    </source>
</evidence>
<gene>
    <name evidence="8" type="primary">Z728L</name>
    <name evidence="8" type="ORF">ATCV1_Z728L</name>
</gene>
<evidence type="ECO:0000256" key="4">
    <source>
        <dbReference type="ARBA" id="ARBA00022741"/>
    </source>
</evidence>
<dbReference type="EMBL" id="EF101928">
    <property type="protein sequence ID" value="ABT16862.1"/>
    <property type="molecule type" value="Genomic_DNA"/>
</dbReference>
<dbReference type="OrthoDB" id="2343at10239"/>
<dbReference type="PANTHER" id="PTHR43033">
    <property type="entry name" value="TRNA(ILE)-LYSIDINE SYNTHASE-RELATED"/>
    <property type="match status" value="1"/>
</dbReference>
<dbReference type="InterPro" id="IPR014729">
    <property type="entry name" value="Rossmann-like_a/b/a_fold"/>
</dbReference>
<evidence type="ECO:0000259" key="7">
    <source>
        <dbReference type="Pfam" id="PF01171"/>
    </source>
</evidence>
<dbReference type="EC" id="6.3.4.19" evidence="1"/>
<evidence type="ECO:0000256" key="5">
    <source>
        <dbReference type="ARBA" id="ARBA00022840"/>
    </source>
</evidence>
<dbReference type="GO" id="GO:0005524">
    <property type="term" value="F:ATP binding"/>
    <property type="evidence" value="ECO:0007669"/>
    <property type="project" value="UniProtKB-KW"/>
</dbReference>
<comment type="catalytic activity">
    <reaction evidence="6">
        <text>cytidine(34) in tRNA(Ile2) + L-lysine + ATP = lysidine(34) in tRNA(Ile2) + AMP + diphosphate + H(+)</text>
        <dbReference type="Rhea" id="RHEA:43744"/>
        <dbReference type="Rhea" id="RHEA-COMP:10625"/>
        <dbReference type="Rhea" id="RHEA-COMP:10670"/>
        <dbReference type="ChEBI" id="CHEBI:15378"/>
        <dbReference type="ChEBI" id="CHEBI:30616"/>
        <dbReference type="ChEBI" id="CHEBI:32551"/>
        <dbReference type="ChEBI" id="CHEBI:33019"/>
        <dbReference type="ChEBI" id="CHEBI:82748"/>
        <dbReference type="ChEBI" id="CHEBI:83665"/>
        <dbReference type="ChEBI" id="CHEBI:456215"/>
        <dbReference type="EC" id="6.3.4.19"/>
    </reaction>
</comment>
<protein>
    <recommendedName>
        <fullName evidence="1">tRNA(Ile)-lysidine synthetase</fullName>
        <ecNumber evidence="1">6.3.4.19</ecNumber>
    </recommendedName>
</protein>
<feature type="domain" description="tRNA(Ile)-lysidine/2-thiocytidine synthase N-terminal" evidence="7">
    <location>
        <begin position="206"/>
        <end position="386"/>
    </location>
</feature>
<reference evidence="8 9" key="1">
    <citation type="submission" date="2006-09" db="EMBL/GenBank/DDBJ databases">
        <title>Sequence and annotation of the 288-kb ATCV-1 virus that infects an endosymbiotic Chlorella strain of the heliozoon Acanthocystis turfacea.</title>
        <authorList>
            <person name="Fitzgerald L.A."/>
            <person name="Graves M.V."/>
            <person name="Li X."/>
            <person name="Pfitzner A.J.P."/>
            <person name="Hartigan J."/>
            <person name="Van Etten J.L."/>
        </authorList>
    </citation>
    <scope>NUCLEOTIDE SEQUENCE [LARGE SCALE GENOMIC DNA]</scope>
    <source>
        <strain evidence="8 9">ATCV-1</strain>
    </source>
</reference>
<dbReference type="Proteomes" id="UP000202420">
    <property type="component" value="Segment"/>
</dbReference>
<keyword evidence="5" id="KW-0067">ATP-binding</keyword>
<keyword evidence="3" id="KW-0819">tRNA processing</keyword>
<dbReference type="CDD" id="cd01992">
    <property type="entry name" value="TilS_N"/>
    <property type="match status" value="1"/>
</dbReference>
<evidence type="ECO:0000313" key="8">
    <source>
        <dbReference type="EMBL" id="ABT16862.1"/>
    </source>
</evidence>
<keyword evidence="2" id="KW-0436">Ligase</keyword>
<keyword evidence="9" id="KW-1185">Reference proteome</keyword>
<dbReference type="PANTHER" id="PTHR43033:SF3">
    <property type="entry name" value="TRNA(ILE)-LYSIDINE SYNTHETASE"/>
    <property type="match status" value="1"/>
</dbReference>
<sequence length="504" mass="58295">MDAVREFVNEFLDNEEFWFSQSDDTDNILRRHEDALNFSLDAGFISNADLANLVITFDQLPRHVFRHTQSNHIIEYFLNIALSFFDRLIVEKIRDDVVFCFVHLPLRHTKNPVWIRHAAKSVWARATPGCHEIVHRFLKASYERCPTADQSPFIHEVFNDVVFDAQKHAHTTFFTPDDYALPVNRNNHVVKEVETALKKVSPSEITMSISGGVDSMTLFHILSGLRNVYGYELRVAMVNYANRACAYDEETFVADWVNWNGHVLNIRRIDEISRKPCVDMGMRTTYETFTRNVRYGVYKTIARDAYVAMGHNKDDVLENIFQNVAMETKYENLSGMDTVVEQDGIKFFRPLLGVAKDDIVEYARSHNIPFLPNSTPPHFMRGQIRNTIVPTMNAWNDRFIPGMFKLKDTVAELSDAMDVLTDGFVKSFEQNSALVEPKYVGMKTMFWRSALKKLFPGETFRARMFDSFMDSLAGFETEMKFVLNKNVLMKMTKKKNGISIRFVI</sequence>
<dbReference type="KEGG" id="vg:5470599"/>
<dbReference type="Gene3D" id="3.40.50.620">
    <property type="entry name" value="HUPs"/>
    <property type="match status" value="1"/>
</dbReference>
<evidence type="ECO:0000256" key="2">
    <source>
        <dbReference type="ARBA" id="ARBA00022598"/>
    </source>
</evidence>
<evidence type="ECO:0000256" key="1">
    <source>
        <dbReference type="ARBA" id="ARBA00013267"/>
    </source>
</evidence>
<dbReference type="GeneID" id="5470599"/>
<dbReference type="Pfam" id="PF01171">
    <property type="entry name" value="ATP_bind_3"/>
    <property type="match status" value="1"/>
</dbReference>
<dbReference type="GO" id="GO:0008033">
    <property type="term" value="P:tRNA processing"/>
    <property type="evidence" value="ECO:0007669"/>
    <property type="project" value="UniProtKB-KW"/>
</dbReference>
<evidence type="ECO:0000256" key="6">
    <source>
        <dbReference type="ARBA" id="ARBA00048539"/>
    </source>
</evidence>
<dbReference type="SUPFAM" id="SSF48452">
    <property type="entry name" value="TPR-like"/>
    <property type="match status" value="1"/>
</dbReference>
<dbReference type="GO" id="GO:0032267">
    <property type="term" value="F:tRNA(Ile)-lysidine synthase activity"/>
    <property type="evidence" value="ECO:0007669"/>
    <property type="project" value="UniProtKB-EC"/>
</dbReference>
<name>A7K9Y8_9PHYC</name>
<dbReference type="InterPro" id="IPR012795">
    <property type="entry name" value="tRNA_Ile_lys_synt_N"/>
</dbReference>
<dbReference type="InterPro" id="IPR011063">
    <property type="entry name" value="TilS/TtcA_N"/>
</dbReference>